<dbReference type="InterPro" id="IPR050270">
    <property type="entry name" value="DegV_domain_contain"/>
</dbReference>
<dbReference type="PROSITE" id="PS51482">
    <property type="entry name" value="DEGV"/>
    <property type="match status" value="1"/>
</dbReference>
<comment type="caution">
    <text evidence="2">The sequence shown here is derived from an EMBL/GenBank/DDBJ whole genome shotgun (WGS) entry which is preliminary data.</text>
</comment>
<accession>A0ABS7MKK6</accession>
<evidence type="ECO:0000256" key="1">
    <source>
        <dbReference type="ARBA" id="ARBA00023121"/>
    </source>
</evidence>
<dbReference type="Gene3D" id="3.30.1180.10">
    <property type="match status" value="1"/>
</dbReference>
<dbReference type="EMBL" id="JAIMFO010000004">
    <property type="protein sequence ID" value="MBY4796925.1"/>
    <property type="molecule type" value="Genomic_DNA"/>
</dbReference>
<gene>
    <name evidence="2" type="ORF">K6V98_00895</name>
</gene>
<dbReference type="NCBIfam" id="TIGR00762">
    <property type="entry name" value="DegV"/>
    <property type="match status" value="1"/>
</dbReference>
<dbReference type="SUPFAM" id="SSF82549">
    <property type="entry name" value="DAK1/DegV-like"/>
    <property type="match status" value="1"/>
</dbReference>
<dbReference type="Pfam" id="PF02645">
    <property type="entry name" value="DegV"/>
    <property type="match status" value="1"/>
</dbReference>
<dbReference type="InterPro" id="IPR043168">
    <property type="entry name" value="DegV_C"/>
</dbReference>
<dbReference type="PANTHER" id="PTHR33434">
    <property type="entry name" value="DEGV DOMAIN-CONTAINING PROTEIN DR_1986-RELATED"/>
    <property type="match status" value="1"/>
</dbReference>
<keyword evidence="3" id="KW-1185">Reference proteome</keyword>
<reference evidence="2 3" key="1">
    <citation type="submission" date="2021-08" db="EMBL/GenBank/DDBJ databases">
        <title>Collinsella faecalis sp. nov. isolated from swine faeces.</title>
        <authorList>
            <person name="Oh B.S."/>
            <person name="Lee J.H."/>
        </authorList>
    </citation>
    <scope>NUCLEOTIDE SEQUENCE [LARGE SCALE GENOMIC DNA]</scope>
    <source>
        <strain evidence="2 3">AGMB00827</strain>
    </source>
</reference>
<dbReference type="Proteomes" id="UP000700908">
    <property type="component" value="Unassembled WGS sequence"/>
</dbReference>
<dbReference type="Gene3D" id="3.40.50.10170">
    <property type="match status" value="1"/>
</dbReference>
<dbReference type="RefSeq" id="WP_222198646.1">
    <property type="nucleotide sequence ID" value="NZ_JAIMFO010000004.1"/>
</dbReference>
<protein>
    <submittedName>
        <fullName evidence="2">DegV family protein</fullName>
    </submittedName>
</protein>
<evidence type="ECO:0000313" key="2">
    <source>
        <dbReference type="EMBL" id="MBY4796925.1"/>
    </source>
</evidence>
<sequence length="287" mass="30642">MTVHIIADSAADISADADSRLTVLPLTVAFGEDIYRDGVDISKERFFEMLIESDELPTTGQVNPYAYTEAIEQAHAAGADEIVILTISAKLSGTNQSAVSAAAEAGGEQAGIYVVDTMSATVGERVLVEYALRLAHEGWKASEIVREIENRRADVCVIGLLDTLEYLRRGGRVPAAAAVIGELFSIKPVITIRDGEVALLGKARGSKNGKNLLNREIEAAGGVDFSMPLCLGYAGLTDRLLQKYIDDSRALWEDAAPRDQLPITRVGATIGTHVGPGAIALAFFKRA</sequence>
<evidence type="ECO:0000313" key="3">
    <source>
        <dbReference type="Proteomes" id="UP000700908"/>
    </source>
</evidence>
<dbReference type="InterPro" id="IPR003797">
    <property type="entry name" value="DegV"/>
</dbReference>
<organism evidence="2 3">
    <name type="scientific">Collinsella ureilytica</name>
    <dbReference type="NCBI Taxonomy" id="2869515"/>
    <lineage>
        <taxon>Bacteria</taxon>
        <taxon>Bacillati</taxon>
        <taxon>Actinomycetota</taxon>
        <taxon>Coriobacteriia</taxon>
        <taxon>Coriobacteriales</taxon>
        <taxon>Coriobacteriaceae</taxon>
        <taxon>Collinsella</taxon>
    </lineage>
</organism>
<keyword evidence="1" id="KW-0446">Lipid-binding</keyword>
<dbReference type="PANTHER" id="PTHR33434:SF2">
    <property type="entry name" value="FATTY ACID-BINDING PROTEIN TM_1468"/>
    <property type="match status" value="1"/>
</dbReference>
<proteinExistence type="predicted"/>
<name>A0ABS7MKK6_9ACTN</name>